<dbReference type="Pfam" id="PF12802">
    <property type="entry name" value="MarR_2"/>
    <property type="match status" value="1"/>
</dbReference>
<evidence type="ECO:0000259" key="4">
    <source>
        <dbReference type="PROSITE" id="PS50995"/>
    </source>
</evidence>
<accession>N0BF26</accession>
<dbReference type="SUPFAM" id="SSF46785">
    <property type="entry name" value="Winged helix' DNA-binding domain"/>
    <property type="match status" value="1"/>
</dbReference>
<dbReference type="SMART" id="SM00347">
    <property type="entry name" value="HTH_MARR"/>
    <property type="match status" value="1"/>
</dbReference>
<evidence type="ECO:0000256" key="3">
    <source>
        <dbReference type="ARBA" id="ARBA00023163"/>
    </source>
</evidence>
<dbReference type="GO" id="GO:0003700">
    <property type="term" value="F:DNA-binding transcription factor activity"/>
    <property type="evidence" value="ECO:0007669"/>
    <property type="project" value="InterPro"/>
</dbReference>
<sequence>MSSSASRVSDLSAHLGFWLRTVSNHVSHAFAAKLDAKGVTVAEWVVMRALYDKAPTSPSHLADEIGMTRGAITKLADRLIAKSLVVRNANPDDGRAQTLALTTQGKKLVPELAALADQNDREFFGCLSEAERHSLERILKRMVEHGRITAVPID</sequence>
<keyword evidence="6" id="KW-1185">Reference proteome</keyword>
<protein>
    <submittedName>
        <fullName evidence="5">MarR family transcriptional regulator</fullName>
    </submittedName>
</protein>
<dbReference type="GO" id="GO:0003677">
    <property type="term" value="F:DNA binding"/>
    <property type="evidence" value="ECO:0007669"/>
    <property type="project" value="UniProtKB-KW"/>
</dbReference>
<dbReference type="EMBL" id="CP005587">
    <property type="protein sequence ID" value="AGK59016.1"/>
    <property type="molecule type" value="Genomic_DNA"/>
</dbReference>
<evidence type="ECO:0000313" key="5">
    <source>
        <dbReference type="EMBL" id="AGK59016.1"/>
    </source>
</evidence>
<dbReference type="Gene3D" id="1.10.10.10">
    <property type="entry name" value="Winged helix-like DNA-binding domain superfamily/Winged helix DNA-binding domain"/>
    <property type="match status" value="1"/>
</dbReference>
<evidence type="ECO:0000256" key="1">
    <source>
        <dbReference type="ARBA" id="ARBA00023015"/>
    </source>
</evidence>
<dbReference type="PRINTS" id="PR00598">
    <property type="entry name" value="HTHMARR"/>
</dbReference>
<dbReference type="PROSITE" id="PS50995">
    <property type="entry name" value="HTH_MARR_2"/>
    <property type="match status" value="1"/>
</dbReference>
<feature type="domain" description="HTH marR-type" evidence="4">
    <location>
        <begin position="12"/>
        <end position="144"/>
    </location>
</feature>
<dbReference type="GO" id="GO:0006950">
    <property type="term" value="P:response to stress"/>
    <property type="evidence" value="ECO:0007669"/>
    <property type="project" value="TreeGrafter"/>
</dbReference>
<gene>
    <name evidence="5" type="ORF">HYPDE_36723</name>
</gene>
<organism evidence="5 6">
    <name type="scientific">Hyphomicrobium denitrificans 1NES1</name>
    <dbReference type="NCBI Taxonomy" id="670307"/>
    <lineage>
        <taxon>Bacteria</taxon>
        <taxon>Pseudomonadati</taxon>
        <taxon>Pseudomonadota</taxon>
        <taxon>Alphaproteobacteria</taxon>
        <taxon>Hyphomicrobiales</taxon>
        <taxon>Hyphomicrobiaceae</taxon>
        <taxon>Hyphomicrobium</taxon>
    </lineage>
</organism>
<proteinExistence type="predicted"/>
<dbReference type="InterPro" id="IPR039422">
    <property type="entry name" value="MarR/SlyA-like"/>
</dbReference>
<dbReference type="InterPro" id="IPR036388">
    <property type="entry name" value="WH-like_DNA-bd_sf"/>
</dbReference>
<evidence type="ECO:0000313" key="6">
    <source>
        <dbReference type="Proteomes" id="UP000005952"/>
    </source>
</evidence>
<dbReference type="AlphaFoldDB" id="N0BF26"/>
<dbReference type="PROSITE" id="PS01117">
    <property type="entry name" value="HTH_MARR_1"/>
    <property type="match status" value="1"/>
</dbReference>
<dbReference type="eggNOG" id="COG1846">
    <property type="taxonomic scope" value="Bacteria"/>
</dbReference>
<dbReference type="Proteomes" id="UP000005952">
    <property type="component" value="Chromosome"/>
</dbReference>
<dbReference type="STRING" id="670307.HYPDE_36723"/>
<dbReference type="RefSeq" id="WP_015599033.1">
    <property type="nucleotide sequence ID" value="NC_021172.1"/>
</dbReference>
<keyword evidence="1" id="KW-0805">Transcription regulation</keyword>
<keyword evidence="2" id="KW-0238">DNA-binding</keyword>
<dbReference type="KEGG" id="hdt:HYPDE_36723"/>
<evidence type="ECO:0000256" key="2">
    <source>
        <dbReference type="ARBA" id="ARBA00023125"/>
    </source>
</evidence>
<keyword evidence="3" id="KW-0804">Transcription</keyword>
<dbReference type="PANTHER" id="PTHR33164">
    <property type="entry name" value="TRANSCRIPTIONAL REGULATOR, MARR FAMILY"/>
    <property type="match status" value="1"/>
</dbReference>
<dbReference type="InterPro" id="IPR023187">
    <property type="entry name" value="Tscrpt_reg_MarR-type_CS"/>
</dbReference>
<dbReference type="InterPro" id="IPR000835">
    <property type="entry name" value="HTH_MarR-typ"/>
</dbReference>
<dbReference type="HOGENOM" id="CLU_083287_4_2_5"/>
<dbReference type="InterPro" id="IPR036390">
    <property type="entry name" value="WH_DNA-bd_sf"/>
</dbReference>
<dbReference type="PANTHER" id="PTHR33164:SF43">
    <property type="entry name" value="HTH-TYPE TRANSCRIPTIONAL REPRESSOR YETL"/>
    <property type="match status" value="1"/>
</dbReference>
<name>N0BF26_9HYPH</name>
<reference evidence="5 6" key="1">
    <citation type="journal article" date="2013" name="Genome Announc.">
        <title>Genome sequences for three denitrifying bacterial strains isolated from a uranium- and nitrate-contaminated subsurface environment.</title>
        <authorList>
            <person name="Venkatramanan R."/>
            <person name="Prakash O."/>
            <person name="Woyke T."/>
            <person name="Chain P."/>
            <person name="Goodwin L.A."/>
            <person name="Watson D."/>
            <person name="Brooks S."/>
            <person name="Kostka J.E."/>
            <person name="Green S.J."/>
        </authorList>
    </citation>
    <scope>NUCLEOTIDE SEQUENCE [LARGE SCALE GENOMIC DNA]</scope>
    <source>
        <strain evidence="5 6">1NES1</strain>
    </source>
</reference>